<reference evidence="6 7" key="1">
    <citation type="submission" date="2023-11" db="EMBL/GenBank/DDBJ databases">
        <title>An acidophilic fungus is an integral part of prey digestion in a carnivorous sundew plant.</title>
        <authorList>
            <person name="Tsai I.J."/>
        </authorList>
    </citation>
    <scope>NUCLEOTIDE SEQUENCE [LARGE SCALE GENOMIC DNA]</scope>
    <source>
        <strain evidence="6">169a</strain>
    </source>
</reference>
<proteinExistence type="inferred from homology"/>
<feature type="region of interest" description="Disordered" evidence="5">
    <location>
        <begin position="32"/>
        <end position="116"/>
    </location>
</feature>
<sequence>MSLARPAKALATRCLFCQPLPIRSRLASSIHQRRFASDDSSPKPNPFLEEYRRNNPEKGDAEAQIALRQQMTPGDIASSSIFEDDRRAARQAEKQEAETEEGQGAGKAPKTKRDPAMLDRVLNPDPAGLQRWQRKQVIKLVRKGGRYTKPQMIKRTEREHTVKSANFKTSIKKLGMLARQISGMQLDEAITQMRFSKKKVATEVMEQLEAARDEAIVMRGMGLGLSSTPDDKPVEIQLKSGKRHTVTDASEMYIDQAWVGRGPYGKLPDYRARGRVFMLRTPWTSLTVVLKEEKTRIREWNEREEKRKQATKTWVPLPDRPVQWQRQWYTF</sequence>
<dbReference type="Proteomes" id="UP001303373">
    <property type="component" value="Chromosome 6"/>
</dbReference>
<dbReference type="SUPFAM" id="SSF54843">
    <property type="entry name" value="Ribosomal protein L22"/>
    <property type="match status" value="1"/>
</dbReference>
<evidence type="ECO:0000256" key="1">
    <source>
        <dbReference type="ARBA" id="ARBA00009451"/>
    </source>
</evidence>
<dbReference type="PANTHER" id="PTHR13501:SF10">
    <property type="entry name" value="LARGE RIBOSOMAL SUBUNIT PROTEIN UL22M"/>
    <property type="match status" value="1"/>
</dbReference>
<dbReference type="PANTHER" id="PTHR13501">
    <property type="entry name" value="CHLOROPLAST 50S RIBOSOMAL PROTEIN L22-RELATED"/>
    <property type="match status" value="1"/>
</dbReference>
<evidence type="ECO:0008006" key="8">
    <source>
        <dbReference type="Google" id="ProtNLM"/>
    </source>
</evidence>
<keyword evidence="3 4" id="KW-0687">Ribonucleoprotein</keyword>
<dbReference type="FunFam" id="3.90.470.10:FF:000017">
    <property type="entry name" value="54S ribosomal protein L22, mitochondrial"/>
    <property type="match status" value="1"/>
</dbReference>
<feature type="compositionally biased region" description="Basic and acidic residues" evidence="5">
    <location>
        <begin position="83"/>
        <end position="97"/>
    </location>
</feature>
<dbReference type="GO" id="GO:0003735">
    <property type="term" value="F:structural constituent of ribosome"/>
    <property type="evidence" value="ECO:0007669"/>
    <property type="project" value="InterPro"/>
</dbReference>
<evidence type="ECO:0000313" key="6">
    <source>
        <dbReference type="EMBL" id="WPH01743.1"/>
    </source>
</evidence>
<dbReference type="InterPro" id="IPR036394">
    <property type="entry name" value="Ribosomal_uL22_sf"/>
</dbReference>
<keyword evidence="2 4" id="KW-0689">Ribosomal protein</keyword>
<evidence type="ECO:0000313" key="7">
    <source>
        <dbReference type="Proteomes" id="UP001303373"/>
    </source>
</evidence>
<feature type="compositionally biased region" description="Polar residues" evidence="5">
    <location>
        <begin position="67"/>
        <end position="81"/>
    </location>
</feature>
<dbReference type="AlphaFoldDB" id="A0AAQ3M5R2"/>
<organism evidence="6 7">
    <name type="scientific">Acrodontium crateriforme</name>
    <dbReference type="NCBI Taxonomy" id="150365"/>
    <lineage>
        <taxon>Eukaryota</taxon>
        <taxon>Fungi</taxon>
        <taxon>Dikarya</taxon>
        <taxon>Ascomycota</taxon>
        <taxon>Pezizomycotina</taxon>
        <taxon>Dothideomycetes</taxon>
        <taxon>Dothideomycetidae</taxon>
        <taxon>Mycosphaerellales</taxon>
        <taxon>Teratosphaeriaceae</taxon>
        <taxon>Acrodontium</taxon>
    </lineage>
</organism>
<protein>
    <recommendedName>
        <fullName evidence="8">Mitochondrial large ribosomal subunit</fullName>
    </recommendedName>
</protein>
<comment type="similarity">
    <text evidence="1 4">Belongs to the universal ribosomal protein uL22 family.</text>
</comment>
<evidence type="ECO:0000256" key="4">
    <source>
        <dbReference type="RuleBase" id="RU004005"/>
    </source>
</evidence>
<keyword evidence="7" id="KW-1185">Reference proteome</keyword>
<dbReference type="GO" id="GO:0006412">
    <property type="term" value="P:translation"/>
    <property type="evidence" value="ECO:0007669"/>
    <property type="project" value="InterPro"/>
</dbReference>
<dbReference type="InterPro" id="IPR001063">
    <property type="entry name" value="Ribosomal_uL22"/>
</dbReference>
<dbReference type="InterPro" id="IPR047867">
    <property type="entry name" value="Ribosomal_uL22_bac/org-type"/>
</dbReference>
<dbReference type="EMBL" id="CP138585">
    <property type="protein sequence ID" value="WPH01743.1"/>
    <property type="molecule type" value="Genomic_DNA"/>
</dbReference>
<dbReference type="Pfam" id="PF00237">
    <property type="entry name" value="Ribosomal_L22"/>
    <property type="match status" value="2"/>
</dbReference>
<accession>A0AAQ3M5R2</accession>
<evidence type="ECO:0000256" key="2">
    <source>
        <dbReference type="ARBA" id="ARBA00022980"/>
    </source>
</evidence>
<dbReference type="GO" id="GO:0015934">
    <property type="term" value="C:large ribosomal subunit"/>
    <property type="evidence" value="ECO:0007669"/>
    <property type="project" value="InterPro"/>
</dbReference>
<gene>
    <name evidence="6" type="ORF">R9X50_00459500</name>
</gene>
<feature type="compositionally biased region" description="Basic and acidic residues" evidence="5">
    <location>
        <begin position="49"/>
        <end position="61"/>
    </location>
</feature>
<name>A0AAQ3M5R2_9PEZI</name>
<evidence type="ECO:0000256" key="3">
    <source>
        <dbReference type="ARBA" id="ARBA00023274"/>
    </source>
</evidence>
<dbReference type="CDD" id="cd00336">
    <property type="entry name" value="Ribosomal_L22"/>
    <property type="match status" value="1"/>
</dbReference>
<evidence type="ECO:0000256" key="5">
    <source>
        <dbReference type="SAM" id="MobiDB-lite"/>
    </source>
</evidence>
<dbReference type="Gene3D" id="3.90.470.10">
    <property type="entry name" value="Ribosomal protein L22/L17"/>
    <property type="match status" value="1"/>
</dbReference>